<sequence>MGSVYFQDQVLQGPSGNTTLDVTNAYQELIRSCSCTHPSLEGMVVLFTLHLAWSSISRWISGKRRSLFRKTIRRFRADKRVFWKDAPLSPRPLPVRFEERQLCSACGTTARQGNGRKSDELKLQQQAAAKSCWELSEWAIGGARRPCQRRPSLSVSLPAVGQNQSPNSSLLHPWSCRTQRKTWSRLVFRTPVSLLGVGGLVGSAYVRRKQLLQRRLRSQVFVPDVIQDSPREGQCVGDLRHEEVMRGDEKLKTQS</sequence>
<keyword evidence="2" id="KW-1185">Reference proteome</keyword>
<proteinExistence type="predicted"/>
<comment type="caution">
    <text evidence="1">The sequence shown here is derived from an EMBL/GenBank/DDBJ whole genome shotgun (WGS) entry which is preliminary data.</text>
</comment>
<dbReference type="AlphaFoldDB" id="A0A4Z2J653"/>
<dbReference type="Proteomes" id="UP000314294">
    <property type="component" value="Unassembled WGS sequence"/>
</dbReference>
<dbReference type="EMBL" id="SRLO01000021">
    <property type="protein sequence ID" value="TNN85401.1"/>
    <property type="molecule type" value="Genomic_DNA"/>
</dbReference>
<protein>
    <submittedName>
        <fullName evidence="1">Uncharacterized protein</fullName>
    </submittedName>
</protein>
<reference evidence="1 2" key="1">
    <citation type="submission" date="2019-03" db="EMBL/GenBank/DDBJ databases">
        <title>First draft genome of Liparis tanakae, snailfish: a comprehensive survey of snailfish specific genes.</title>
        <authorList>
            <person name="Kim W."/>
            <person name="Song I."/>
            <person name="Jeong J.-H."/>
            <person name="Kim D."/>
            <person name="Kim S."/>
            <person name="Ryu S."/>
            <person name="Song J.Y."/>
            <person name="Lee S.K."/>
        </authorList>
    </citation>
    <scope>NUCLEOTIDE SEQUENCE [LARGE SCALE GENOMIC DNA]</scope>
    <source>
        <tissue evidence="1">Muscle</tissue>
    </source>
</reference>
<evidence type="ECO:0000313" key="1">
    <source>
        <dbReference type="EMBL" id="TNN85401.1"/>
    </source>
</evidence>
<gene>
    <name evidence="1" type="ORF">EYF80_004423</name>
</gene>
<name>A0A4Z2J653_9TELE</name>
<organism evidence="1 2">
    <name type="scientific">Liparis tanakae</name>
    <name type="common">Tanaka's snailfish</name>
    <dbReference type="NCBI Taxonomy" id="230148"/>
    <lineage>
        <taxon>Eukaryota</taxon>
        <taxon>Metazoa</taxon>
        <taxon>Chordata</taxon>
        <taxon>Craniata</taxon>
        <taxon>Vertebrata</taxon>
        <taxon>Euteleostomi</taxon>
        <taxon>Actinopterygii</taxon>
        <taxon>Neopterygii</taxon>
        <taxon>Teleostei</taxon>
        <taxon>Neoteleostei</taxon>
        <taxon>Acanthomorphata</taxon>
        <taxon>Eupercaria</taxon>
        <taxon>Perciformes</taxon>
        <taxon>Cottioidei</taxon>
        <taxon>Cottales</taxon>
        <taxon>Liparidae</taxon>
        <taxon>Liparis</taxon>
    </lineage>
</organism>
<accession>A0A4Z2J653</accession>
<evidence type="ECO:0000313" key="2">
    <source>
        <dbReference type="Proteomes" id="UP000314294"/>
    </source>
</evidence>